<dbReference type="Gene3D" id="4.10.60.10">
    <property type="entry name" value="Zinc finger, CCHC-type"/>
    <property type="match status" value="4"/>
</dbReference>
<dbReference type="InterPro" id="IPR051714">
    <property type="entry name" value="Znf_CCHC_NABP"/>
</dbReference>
<dbReference type="Pfam" id="PF00098">
    <property type="entry name" value="zf-CCHC"/>
    <property type="match status" value="6"/>
</dbReference>
<evidence type="ECO:0000313" key="4">
    <source>
        <dbReference type="EMBL" id="KAK4095345.1"/>
    </source>
</evidence>
<dbReference type="PANTHER" id="PTHR23002">
    <property type="entry name" value="ZINC FINGER CCHC DOMAIN CONTAINING PROTEIN"/>
    <property type="match status" value="1"/>
</dbReference>
<name>A0ABR0CGW8_PURLI</name>
<feature type="domain" description="CCHC-type" evidence="3">
    <location>
        <begin position="206"/>
        <end position="222"/>
    </location>
</feature>
<proteinExistence type="predicted"/>
<protein>
    <submittedName>
        <fullName evidence="4">Transcriptional regulator family: Zinc finger, CCHC-type</fullName>
    </submittedName>
</protein>
<sequence length="352" mass="37267">MIDDTCIGWITFHGDGDSAAAFAGVIEVQTGAQFDLARQAGHSTVWGEEKIAPYNGRCGGGSGGARPDPQRERCCAEPASPRSHQASLVQPQSPLLLSFPQTCFSLPPLLCTARDAESLSSSLQIAKKKPLPPRNNRLLFIIHTLHPRVSSHKRQLNQQQWSTLAAPAILAVLPATRYDTRRLGIVVFSDLTAAQARDCPTKGPAKCYNCGGEGHMSRDCPEPLKDNKSCYKCGQAGHISRDCPLAGGSGQATECYKCGEMGHIARNCTKAGFGGSYGGGGAGGFGGGAGKTCYSCGGYGHMSRECVNGMKCYNCGESGHYSRDCPKESAGGEKICYKCQQAGHVQAQCPNN</sequence>
<evidence type="ECO:0000256" key="2">
    <source>
        <dbReference type="SAM" id="MobiDB-lite"/>
    </source>
</evidence>
<keyword evidence="1" id="KW-0862">Zinc</keyword>
<keyword evidence="1" id="KW-0863">Zinc-finger</keyword>
<feature type="domain" description="CCHC-type" evidence="3">
    <location>
        <begin position="255"/>
        <end position="270"/>
    </location>
</feature>
<evidence type="ECO:0000256" key="1">
    <source>
        <dbReference type="PROSITE-ProRule" id="PRU00047"/>
    </source>
</evidence>
<feature type="domain" description="CCHC-type" evidence="3">
    <location>
        <begin position="230"/>
        <end position="244"/>
    </location>
</feature>
<keyword evidence="1" id="KW-0479">Metal-binding</keyword>
<accession>A0ABR0CGW8</accession>
<dbReference type="InterPro" id="IPR036875">
    <property type="entry name" value="Znf_CCHC_sf"/>
</dbReference>
<feature type="domain" description="CCHC-type" evidence="3">
    <location>
        <begin position="293"/>
        <end position="306"/>
    </location>
</feature>
<gene>
    <name evidence="4" type="ORF">Purlil1_141</name>
</gene>
<keyword evidence="5" id="KW-1185">Reference proteome</keyword>
<organism evidence="4 5">
    <name type="scientific">Purpureocillium lilacinum</name>
    <name type="common">Paecilomyces lilacinus</name>
    <dbReference type="NCBI Taxonomy" id="33203"/>
    <lineage>
        <taxon>Eukaryota</taxon>
        <taxon>Fungi</taxon>
        <taxon>Dikarya</taxon>
        <taxon>Ascomycota</taxon>
        <taxon>Pezizomycotina</taxon>
        <taxon>Sordariomycetes</taxon>
        <taxon>Hypocreomycetidae</taxon>
        <taxon>Hypocreales</taxon>
        <taxon>Ophiocordycipitaceae</taxon>
        <taxon>Purpureocillium</taxon>
    </lineage>
</organism>
<dbReference type="Proteomes" id="UP001287286">
    <property type="component" value="Unassembled WGS sequence"/>
</dbReference>
<dbReference type="PROSITE" id="PS50158">
    <property type="entry name" value="ZF_CCHC"/>
    <property type="match status" value="6"/>
</dbReference>
<evidence type="ECO:0000259" key="3">
    <source>
        <dbReference type="PROSITE" id="PS50158"/>
    </source>
</evidence>
<feature type="domain" description="CCHC-type" evidence="3">
    <location>
        <begin position="311"/>
        <end position="327"/>
    </location>
</feature>
<feature type="domain" description="CCHC-type" evidence="3">
    <location>
        <begin position="336"/>
        <end position="351"/>
    </location>
</feature>
<dbReference type="SMART" id="SM00343">
    <property type="entry name" value="ZnF_C2HC"/>
    <property type="match status" value="6"/>
</dbReference>
<comment type="caution">
    <text evidence="4">The sequence shown here is derived from an EMBL/GenBank/DDBJ whole genome shotgun (WGS) entry which is preliminary data.</text>
</comment>
<feature type="region of interest" description="Disordered" evidence="2">
    <location>
        <begin position="56"/>
        <end position="79"/>
    </location>
</feature>
<evidence type="ECO:0000313" key="5">
    <source>
        <dbReference type="Proteomes" id="UP001287286"/>
    </source>
</evidence>
<dbReference type="EMBL" id="JAWRVI010000001">
    <property type="protein sequence ID" value="KAK4095345.1"/>
    <property type="molecule type" value="Genomic_DNA"/>
</dbReference>
<dbReference type="InterPro" id="IPR001878">
    <property type="entry name" value="Znf_CCHC"/>
</dbReference>
<reference evidence="4 5" key="1">
    <citation type="journal article" date="2024" name="Microbiol. Resour. Announc.">
        <title>Genome annotations for the ascomycete fungi Trichoderma harzianum, Trichoderma aggressivum, and Purpureocillium lilacinum.</title>
        <authorList>
            <person name="Beijen E.P.W."/>
            <person name="Ohm R.A."/>
        </authorList>
    </citation>
    <scope>NUCLEOTIDE SEQUENCE [LARGE SCALE GENOMIC DNA]</scope>
    <source>
        <strain evidence="4 5">CBS 150709</strain>
    </source>
</reference>
<dbReference type="SUPFAM" id="SSF57756">
    <property type="entry name" value="Retrovirus zinc finger-like domains"/>
    <property type="match status" value="3"/>
</dbReference>